<dbReference type="InterPro" id="IPR003593">
    <property type="entry name" value="AAA+_ATPase"/>
</dbReference>
<accession>A0A286D3L2</accession>
<dbReference type="CDD" id="cd00009">
    <property type="entry name" value="AAA"/>
    <property type="match status" value="1"/>
</dbReference>
<protein>
    <submittedName>
        <fullName evidence="6">MoxR-like ATPase</fullName>
    </submittedName>
</protein>
<keyword evidence="1" id="KW-0547">Nucleotide-binding</keyword>
<dbReference type="RefSeq" id="WP_097121069.1">
    <property type="nucleotide sequence ID" value="NZ_OCND01000002.1"/>
</dbReference>
<dbReference type="SUPFAM" id="SSF52540">
    <property type="entry name" value="P-loop containing nucleoside triphosphate hydrolases"/>
    <property type="match status" value="1"/>
</dbReference>
<dbReference type="FunFam" id="3.40.50.300:FF:000640">
    <property type="entry name" value="MoxR family ATPase"/>
    <property type="match status" value="1"/>
</dbReference>
<dbReference type="PIRSF" id="PIRSF002849">
    <property type="entry name" value="AAA_ATPase_chaperone_MoxR_prd"/>
    <property type="match status" value="1"/>
</dbReference>
<gene>
    <name evidence="6" type="ORF">SAMN06296416_102301</name>
</gene>
<evidence type="ECO:0000256" key="1">
    <source>
        <dbReference type="ARBA" id="ARBA00022741"/>
    </source>
</evidence>
<dbReference type="GO" id="GO:0016887">
    <property type="term" value="F:ATP hydrolysis activity"/>
    <property type="evidence" value="ECO:0007669"/>
    <property type="project" value="InterPro"/>
</dbReference>
<dbReference type="InterPro" id="IPR050764">
    <property type="entry name" value="CbbQ/NirQ/NorQ/GpvN"/>
</dbReference>
<evidence type="ECO:0000313" key="7">
    <source>
        <dbReference type="Proteomes" id="UP000219374"/>
    </source>
</evidence>
<dbReference type="AlphaFoldDB" id="A0A286D3L2"/>
<dbReference type="InterPro" id="IPR027417">
    <property type="entry name" value="P-loop_NTPase"/>
</dbReference>
<dbReference type="PANTHER" id="PTHR42759:SF1">
    <property type="entry name" value="MAGNESIUM-CHELATASE SUBUNIT CHLD"/>
    <property type="match status" value="1"/>
</dbReference>
<keyword evidence="2" id="KW-0067">ATP-binding</keyword>
<dbReference type="Pfam" id="PF07726">
    <property type="entry name" value="AAA_3"/>
    <property type="match status" value="1"/>
</dbReference>
<evidence type="ECO:0000256" key="4">
    <source>
        <dbReference type="SAM" id="MobiDB-lite"/>
    </source>
</evidence>
<dbReference type="InterPro" id="IPR041628">
    <property type="entry name" value="ChlI/MoxR_AAA_lid"/>
</dbReference>
<evidence type="ECO:0000256" key="3">
    <source>
        <dbReference type="ARBA" id="ARBA00061607"/>
    </source>
</evidence>
<organism evidence="6 7">
    <name type="scientific">Pseudoxanthomonas wuyuanensis</name>
    <dbReference type="NCBI Taxonomy" id="1073196"/>
    <lineage>
        <taxon>Bacteria</taxon>
        <taxon>Pseudomonadati</taxon>
        <taxon>Pseudomonadota</taxon>
        <taxon>Gammaproteobacteria</taxon>
        <taxon>Lysobacterales</taxon>
        <taxon>Lysobacteraceae</taxon>
        <taxon>Pseudoxanthomonas</taxon>
    </lineage>
</organism>
<dbReference type="OrthoDB" id="9808397at2"/>
<evidence type="ECO:0000256" key="2">
    <source>
        <dbReference type="ARBA" id="ARBA00022840"/>
    </source>
</evidence>
<dbReference type="Proteomes" id="UP000219374">
    <property type="component" value="Unassembled WGS sequence"/>
</dbReference>
<keyword evidence="7" id="KW-1185">Reference proteome</keyword>
<feature type="domain" description="AAA+ ATPase" evidence="5">
    <location>
        <begin position="61"/>
        <end position="202"/>
    </location>
</feature>
<dbReference type="Gene3D" id="3.40.50.300">
    <property type="entry name" value="P-loop containing nucleotide triphosphate hydrolases"/>
    <property type="match status" value="1"/>
</dbReference>
<dbReference type="PANTHER" id="PTHR42759">
    <property type="entry name" value="MOXR FAMILY PROTEIN"/>
    <property type="match status" value="1"/>
</dbReference>
<reference evidence="6 7" key="1">
    <citation type="submission" date="2017-09" db="EMBL/GenBank/DDBJ databases">
        <authorList>
            <person name="Ehlers B."/>
            <person name="Leendertz F.H."/>
        </authorList>
    </citation>
    <scope>NUCLEOTIDE SEQUENCE [LARGE SCALE GENOMIC DNA]</scope>
    <source>
        <strain evidence="6 7">CGMCC 1.10978</strain>
    </source>
</reference>
<dbReference type="GO" id="GO:0005524">
    <property type="term" value="F:ATP binding"/>
    <property type="evidence" value="ECO:0007669"/>
    <property type="project" value="UniProtKB-KW"/>
</dbReference>
<evidence type="ECO:0000259" key="5">
    <source>
        <dbReference type="SMART" id="SM00382"/>
    </source>
</evidence>
<comment type="similarity">
    <text evidence="3">Belongs to the MoxR family.</text>
</comment>
<name>A0A286D3L2_9GAMM</name>
<dbReference type="SMART" id="SM00382">
    <property type="entry name" value="AAA"/>
    <property type="match status" value="1"/>
</dbReference>
<dbReference type="InterPro" id="IPR011703">
    <property type="entry name" value="ATPase_AAA-3"/>
</dbReference>
<feature type="region of interest" description="Disordered" evidence="4">
    <location>
        <begin position="1"/>
        <end position="27"/>
    </location>
</feature>
<dbReference type="Pfam" id="PF17863">
    <property type="entry name" value="AAA_lid_2"/>
    <property type="match status" value="1"/>
</dbReference>
<evidence type="ECO:0000313" key="6">
    <source>
        <dbReference type="EMBL" id="SOD53224.1"/>
    </source>
</evidence>
<dbReference type="Gene3D" id="1.10.8.80">
    <property type="entry name" value="Magnesium chelatase subunit I, C-Terminal domain"/>
    <property type="match status" value="1"/>
</dbReference>
<sequence length="349" mass="38368">MNANPDDSTMDGPTAAASPATQSSQADTRLHSAFQRLRDGLCETIVGQAELVERLLIALLADGHLLVEGAPGLAKTTAIRALASRLQADFARVQFTPDLLPADLTGTEVWRPQEGRFEFQPGPIFHPILLADEINRAPAKVQSALLEAMGERQVTVGRHTYPLPQLFLVMATQNPIEQEGTFPLPEAQLDRFLMHVRIGYPEADAEAEILRLARERARDALQPAAALLERMPVEDVFTARAAVLDLHVAPQLERYLIELVLASRDAGRYDPQLARRIAWGASPRGSIALERCARARAWLAGRDYVTPEDVRAIAPDVLRHRVLPSYEATAEGWDGDKLVAMLLDIVPLP</sequence>
<feature type="compositionally biased region" description="Low complexity" evidence="4">
    <location>
        <begin position="13"/>
        <end position="26"/>
    </location>
</feature>
<proteinExistence type="inferred from homology"/>
<dbReference type="EMBL" id="OCND01000002">
    <property type="protein sequence ID" value="SOD53224.1"/>
    <property type="molecule type" value="Genomic_DNA"/>
</dbReference>